<gene>
    <name evidence="7" type="ORF">BB559_004231</name>
</gene>
<feature type="compositionally biased region" description="Basic residues" evidence="5">
    <location>
        <begin position="88"/>
        <end position="101"/>
    </location>
</feature>
<comment type="caution">
    <text evidence="7">The sequence shown here is derived from an EMBL/GenBank/DDBJ whole genome shotgun (WGS) entry which is preliminary data.</text>
</comment>
<dbReference type="PANTHER" id="PTHR45810">
    <property type="entry name" value="HISTONE H3.2"/>
    <property type="match status" value="1"/>
</dbReference>
<dbReference type="STRING" id="61424.A0A2T9YFZ6"/>
<comment type="similarity">
    <text evidence="2">Belongs to the histone H3 family.</text>
</comment>
<feature type="region of interest" description="Disordered" evidence="5">
    <location>
        <begin position="1"/>
        <end position="111"/>
    </location>
</feature>
<evidence type="ECO:0000256" key="2">
    <source>
        <dbReference type="ARBA" id="ARBA00010343"/>
    </source>
</evidence>
<evidence type="ECO:0000256" key="3">
    <source>
        <dbReference type="ARBA" id="ARBA00022454"/>
    </source>
</evidence>
<reference evidence="7 8" key="1">
    <citation type="journal article" date="2018" name="MBio">
        <title>Comparative Genomics Reveals the Core Gene Toolbox for the Fungus-Insect Symbiosis.</title>
        <authorList>
            <person name="Wang Y."/>
            <person name="Stata M."/>
            <person name="Wang W."/>
            <person name="Stajich J.E."/>
            <person name="White M.M."/>
            <person name="Moncalvo J.M."/>
        </authorList>
    </citation>
    <scope>NUCLEOTIDE SEQUENCE [LARGE SCALE GENOMIC DNA]</scope>
    <source>
        <strain evidence="7 8">AUS-77-4</strain>
    </source>
</reference>
<dbReference type="SUPFAM" id="SSF47113">
    <property type="entry name" value="Histone-fold"/>
    <property type="match status" value="1"/>
</dbReference>
<dbReference type="InterPro" id="IPR009072">
    <property type="entry name" value="Histone-fold"/>
</dbReference>
<name>A0A2T9YFZ6_9FUNG</name>
<dbReference type="Gene3D" id="1.10.20.10">
    <property type="entry name" value="Histone, subunit A"/>
    <property type="match status" value="1"/>
</dbReference>
<dbReference type="CDD" id="cd22911">
    <property type="entry name" value="HFD_H3"/>
    <property type="match status" value="1"/>
</dbReference>
<comment type="subcellular location">
    <subcellularLocation>
        <location evidence="1">Chromosome</location>
    </subcellularLocation>
</comment>
<dbReference type="AlphaFoldDB" id="A0A2T9YFZ6"/>
<keyword evidence="4" id="KW-0544">Nucleosome core</keyword>
<dbReference type="FunFam" id="1.10.20.10:FF:000088">
    <property type="entry name" value="Histone H3-like centromeric protein CSE4"/>
    <property type="match status" value="1"/>
</dbReference>
<evidence type="ECO:0000259" key="6">
    <source>
        <dbReference type="Pfam" id="PF00125"/>
    </source>
</evidence>
<dbReference type="GO" id="GO:0003677">
    <property type="term" value="F:DNA binding"/>
    <property type="evidence" value="ECO:0007669"/>
    <property type="project" value="InterPro"/>
</dbReference>
<protein>
    <recommendedName>
        <fullName evidence="6">Core Histone H2A/H2B/H3 domain-containing protein</fullName>
    </recommendedName>
</protein>
<dbReference type="InterPro" id="IPR007125">
    <property type="entry name" value="H2A/H2B/H3"/>
</dbReference>
<keyword evidence="8" id="KW-1185">Reference proteome</keyword>
<evidence type="ECO:0000313" key="7">
    <source>
        <dbReference type="EMBL" id="PVU91245.1"/>
    </source>
</evidence>
<keyword evidence="4" id="KW-0238">DNA-binding</keyword>
<dbReference type="GO" id="GO:0046982">
    <property type="term" value="F:protein heterodimerization activity"/>
    <property type="evidence" value="ECO:0007669"/>
    <property type="project" value="InterPro"/>
</dbReference>
<evidence type="ECO:0000313" key="8">
    <source>
        <dbReference type="Proteomes" id="UP000245699"/>
    </source>
</evidence>
<organism evidence="7 8">
    <name type="scientific">Furculomyces boomerangus</name>
    <dbReference type="NCBI Taxonomy" id="61424"/>
    <lineage>
        <taxon>Eukaryota</taxon>
        <taxon>Fungi</taxon>
        <taxon>Fungi incertae sedis</taxon>
        <taxon>Zoopagomycota</taxon>
        <taxon>Kickxellomycotina</taxon>
        <taxon>Harpellomycetes</taxon>
        <taxon>Harpellales</taxon>
        <taxon>Harpellaceae</taxon>
        <taxon>Furculomyces</taxon>
    </lineage>
</organism>
<dbReference type="GO" id="GO:0030527">
    <property type="term" value="F:structural constituent of chromatin"/>
    <property type="evidence" value="ECO:0007669"/>
    <property type="project" value="InterPro"/>
</dbReference>
<feature type="compositionally biased region" description="Low complexity" evidence="5">
    <location>
        <begin position="32"/>
        <end position="46"/>
    </location>
</feature>
<dbReference type="InterPro" id="IPR000164">
    <property type="entry name" value="Histone_H3/CENP-A"/>
</dbReference>
<proteinExistence type="inferred from homology"/>
<dbReference type="Pfam" id="PF00125">
    <property type="entry name" value="Histone"/>
    <property type="match status" value="1"/>
</dbReference>
<dbReference type="GO" id="GO:0000786">
    <property type="term" value="C:nucleosome"/>
    <property type="evidence" value="ECO:0007669"/>
    <property type="project" value="UniProtKB-KW"/>
</dbReference>
<accession>A0A2T9YFZ6</accession>
<dbReference type="OrthoDB" id="842664at2759"/>
<keyword evidence="3" id="KW-0158">Chromosome</keyword>
<dbReference type="EMBL" id="MBFT01000433">
    <property type="protein sequence ID" value="PVU91245.1"/>
    <property type="molecule type" value="Genomic_DNA"/>
</dbReference>
<feature type="compositionally biased region" description="Polar residues" evidence="5">
    <location>
        <begin position="47"/>
        <end position="67"/>
    </location>
</feature>
<evidence type="ECO:0000256" key="4">
    <source>
        <dbReference type="ARBA" id="ARBA00023269"/>
    </source>
</evidence>
<evidence type="ECO:0000256" key="5">
    <source>
        <dbReference type="SAM" id="MobiDB-lite"/>
    </source>
</evidence>
<sequence>MPRIVGKNTAIRGGKSSGFNKESTRMAINAGSTPRTSQISSSSTDTMATPTPSNSKVSHLSSTPTSSRHSETRFVAKRGGKVATPSRASRRSTRVTPRKPKRSEDSLPKRRYKPGALALREIRFYQKSTDLLIQKLPFSRVVRDVVDEFVRGDFSSSSSSIFVGMRWQKTALIALQEATEAFLVHLFEDANLCAIHAKRVTLMQKDMQLARRIRGVVGGLGL</sequence>
<feature type="domain" description="Core Histone H2A/H2B/H3" evidence="6">
    <location>
        <begin position="114"/>
        <end position="213"/>
    </location>
</feature>
<dbReference type="SMART" id="SM00428">
    <property type="entry name" value="H3"/>
    <property type="match status" value="1"/>
</dbReference>
<evidence type="ECO:0000256" key="1">
    <source>
        <dbReference type="ARBA" id="ARBA00004286"/>
    </source>
</evidence>
<dbReference type="Proteomes" id="UP000245699">
    <property type="component" value="Unassembled WGS sequence"/>
</dbReference>